<dbReference type="InterPro" id="IPR036663">
    <property type="entry name" value="Fumarylacetoacetase_C_sf"/>
</dbReference>
<dbReference type="SUPFAM" id="SSF56529">
    <property type="entry name" value="FAH"/>
    <property type="match status" value="1"/>
</dbReference>
<dbReference type="RefSeq" id="WP_085934901.1">
    <property type="nucleotide sequence ID" value="NZ_FUWJ01000003.1"/>
</dbReference>
<dbReference type="GO" id="GO:0003824">
    <property type="term" value="F:catalytic activity"/>
    <property type="evidence" value="ECO:0007669"/>
    <property type="project" value="InterPro"/>
</dbReference>
<evidence type="ECO:0008006" key="3">
    <source>
        <dbReference type="Google" id="ProtNLM"/>
    </source>
</evidence>
<dbReference type="Proteomes" id="UP000190092">
    <property type="component" value="Unassembled WGS sequence"/>
</dbReference>
<proteinExistence type="predicted"/>
<dbReference type="EMBL" id="FUWJ01000003">
    <property type="protein sequence ID" value="SKA02638.1"/>
    <property type="molecule type" value="Genomic_DNA"/>
</dbReference>
<keyword evidence="2" id="KW-1185">Reference proteome</keyword>
<dbReference type="Pfam" id="PF11010">
    <property type="entry name" value="DUF2848"/>
    <property type="match status" value="1"/>
</dbReference>
<evidence type="ECO:0000313" key="1">
    <source>
        <dbReference type="EMBL" id="SKA02638.1"/>
    </source>
</evidence>
<gene>
    <name evidence="1" type="ORF">SAMN02745126_03202</name>
</gene>
<dbReference type="STRING" id="225324.SAMN02745126_03202"/>
<dbReference type="AlphaFoldDB" id="A0A1T4QH84"/>
<organism evidence="1 2">
    <name type="scientific">Enhydrobacter aerosaccus</name>
    <dbReference type="NCBI Taxonomy" id="225324"/>
    <lineage>
        <taxon>Bacteria</taxon>
        <taxon>Pseudomonadati</taxon>
        <taxon>Pseudomonadota</taxon>
        <taxon>Alphaproteobacteria</taxon>
        <taxon>Hyphomicrobiales</taxon>
        <taxon>Enhydrobacter</taxon>
    </lineage>
</organism>
<sequence length="228" mass="24877">MATLSFEGHAKGSIEKVAVEIEKLVIAGWTGRDVEALNHHIEELKAIGVQPPSKVPLYYRVAADLVTQAEAIQVLGDDSSGEVEPVLVGAADRLWVTVGSDHTDRKVESYGVAVAKQVCPKVVARTAWRFEEVEPHWDKLLLRSFIVEAGGRTLYQEGGVAKIRSPRDLILGWQGEKRLPAGVAMFCGTLPSIGAIRASSRFEMELEDPVLGRSLRHAYDVEALPVVS</sequence>
<protein>
    <recommendedName>
        <fullName evidence="3">DUF2848 domain-containing protein</fullName>
    </recommendedName>
</protein>
<accession>A0A1T4QH84</accession>
<reference evidence="2" key="1">
    <citation type="submission" date="2017-02" db="EMBL/GenBank/DDBJ databases">
        <authorList>
            <person name="Varghese N."/>
            <person name="Submissions S."/>
        </authorList>
    </citation>
    <scope>NUCLEOTIDE SEQUENCE [LARGE SCALE GENOMIC DNA]</scope>
    <source>
        <strain evidence="2">ATCC 27094</strain>
    </source>
</reference>
<name>A0A1T4QH84_9HYPH</name>
<dbReference type="InterPro" id="IPR021269">
    <property type="entry name" value="DUF2848"/>
</dbReference>
<dbReference type="OrthoDB" id="9792678at2"/>
<evidence type="ECO:0000313" key="2">
    <source>
        <dbReference type="Proteomes" id="UP000190092"/>
    </source>
</evidence>